<comment type="caution">
    <text evidence="2">The sequence shown here is derived from an EMBL/GenBank/DDBJ whole genome shotgun (WGS) entry which is preliminary data.</text>
</comment>
<dbReference type="Pfam" id="PF12146">
    <property type="entry name" value="Hydrolase_4"/>
    <property type="match status" value="1"/>
</dbReference>
<name>A0A6L2JLK8_TANCI</name>
<reference evidence="2" key="1">
    <citation type="journal article" date="2019" name="Sci. Rep.">
        <title>Draft genome of Tanacetum cinerariifolium, the natural source of mosquito coil.</title>
        <authorList>
            <person name="Yamashiro T."/>
            <person name="Shiraishi A."/>
            <person name="Satake H."/>
            <person name="Nakayama K."/>
        </authorList>
    </citation>
    <scope>NUCLEOTIDE SEQUENCE</scope>
</reference>
<dbReference type="SUPFAM" id="SSF53474">
    <property type="entry name" value="alpha/beta-Hydrolases"/>
    <property type="match status" value="1"/>
</dbReference>
<accession>A0A6L2JLK8</accession>
<dbReference type="InterPro" id="IPR022742">
    <property type="entry name" value="Hydrolase_4"/>
</dbReference>
<gene>
    <name evidence="2" type="ORF">Tci_009919</name>
</gene>
<dbReference type="InterPro" id="IPR051044">
    <property type="entry name" value="MAG_DAG_Lipase"/>
</dbReference>
<sequence>MPQPPNFPPLPPPPTFFWGETPEERYYTSQNVRNSKLYFQTPNAKIFTQSWHPLDPNQRVKGVVFMTHGYTSDTSWSFQNICIAYAKWGYAVFAADLIGHGRSDGLRGYIGDMDKAAATSLSYFVSVRKSEEYRDLPAYLLGESMGALITMLMYFQSESGMWSGLIFLSPLFVIPEAMIPSKVTA</sequence>
<proteinExistence type="predicted"/>
<evidence type="ECO:0000259" key="1">
    <source>
        <dbReference type="Pfam" id="PF12146"/>
    </source>
</evidence>
<dbReference type="AlphaFoldDB" id="A0A6L2JLK8"/>
<protein>
    <submittedName>
        <fullName evidence="2">Caffeoylshikimate esterase-like</fullName>
    </submittedName>
</protein>
<dbReference type="InterPro" id="IPR029058">
    <property type="entry name" value="AB_hydrolase_fold"/>
</dbReference>
<dbReference type="EMBL" id="BKCJ010000992">
    <property type="protein sequence ID" value="GEU37941.1"/>
    <property type="molecule type" value="Genomic_DNA"/>
</dbReference>
<evidence type="ECO:0000313" key="2">
    <source>
        <dbReference type="EMBL" id="GEU37941.1"/>
    </source>
</evidence>
<organism evidence="2">
    <name type="scientific">Tanacetum cinerariifolium</name>
    <name type="common">Dalmatian daisy</name>
    <name type="synonym">Chrysanthemum cinerariifolium</name>
    <dbReference type="NCBI Taxonomy" id="118510"/>
    <lineage>
        <taxon>Eukaryota</taxon>
        <taxon>Viridiplantae</taxon>
        <taxon>Streptophyta</taxon>
        <taxon>Embryophyta</taxon>
        <taxon>Tracheophyta</taxon>
        <taxon>Spermatophyta</taxon>
        <taxon>Magnoliopsida</taxon>
        <taxon>eudicotyledons</taxon>
        <taxon>Gunneridae</taxon>
        <taxon>Pentapetalae</taxon>
        <taxon>asterids</taxon>
        <taxon>campanulids</taxon>
        <taxon>Asterales</taxon>
        <taxon>Asteraceae</taxon>
        <taxon>Asteroideae</taxon>
        <taxon>Anthemideae</taxon>
        <taxon>Anthemidinae</taxon>
        <taxon>Tanacetum</taxon>
    </lineage>
</organism>
<dbReference type="Gene3D" id="3.40.50.1820">
    <property type="entry name" value="alpha/beta hydrolase"/>
    <property type="match status" value="1"/>
</dbReference>
<feature type="domain" description="Serine aminopeptidase S33" evidence="1">
    <location>
        <begin position="59"/>
        <end position="180"/>
    </location>
</feature>
<dbReference type="PANTHER" id="PTHR11614">
    <property type="entry name" value="PHOSPHOLIPASE-RELATED"/>
    <property type="match status" value="1"/>
</dbReference>